<dbReference type="GeneTree" id="ENSGT00940000166725"/>
<keyword evidence="6" id="KW-0968">Cytoplasmic vesicle</keyword>
<accession>A0AAY4EZM3</accession>
<evidence type="ECO:0000256" key="1">
    <source>
        <dbReference type="ARBA" id="ARBA00004145"/>
    </source>
</evidence>
<dbReference type="InterPro" id="IPR050431">
    <property type="entry name" value="Adaptor_comp_med_subunit"/>
</dbReference>
<evidence type="ECO:0000313" key="10">
    <source>
        <dbReference type="Proteomes" id="UP000694580"/>
    </source>
</evidence>
<dbReference type="InterPro" id="IPR022775">
    <property type="entry name" value="AP_mu_sigma_su"/>
</dbReference>
<evidence type="ECO:0000256" key="3">
    <source>
        <dbReference type="ARBA" id="ARBA00022448"/>
    </source>
</evidence>
<dbReference type="Pfam" id="PF01217">
    <property type="entry name" value="Clat_adaptor_s"/>
    <property type="match status" value="1"/>
</dbReference>
<proteinExistence type="inferred from homology"/>
<keyword evidence="5" id="KW-0472">Membrane</keyword>
<dbReference type="Gene3D" id="3.30.450.60">
    <property type="match status" value="1"/>
</dbReference>
<dbReference type="GO" id="GO:0006886">
    <property type="term" value="P:intracellular protein transport"/>
    <property type="evidence" value="ECO:0007669"/>
    <property type="project" value="InterPro"/>
</dbReference>
<dbReference type="GO" id="GO:0030665">
    <property type="term" value="C:clathrin-coated vesicle membrane"/>
    <property type="evidence" value="ECO:0007669"/>
    <property type="project" value="UniProtKB-SubCell"/>
</dbReference>
<feature type="domain" description="AP complex mu/sigma subunit" evidence="8">
    <location>
        <begin position="25"/>
        <end position="119"/>
    </location>
</feature>
<dbReference type="Ensembl" id="ENSDCDT00010073228.1">
    <property type="protein sequence ID" value="ENSDCDP00010062434.1"/>
    <property type="gene ID" value="ENSDCDG00010034259.1"/>
</dbReference>
<evidence type="ECO:0000313" key="9">
    <source>
        <dbReference type="Ensembl" id="ENSDCDP00010062434.1"/>
    </source>
</evidence>
<dbReference type="PANTHER" id="PTHR10529">
    <property type="entry name" value="AP COMPLEX SUBUNIT MU"/>
    <property type="match status" value="1"/>
</dbReference>
<keyword evidence="3" id="KW-0813">Transport</keyword>
<evidence type="ECO:0000256" key="6">
    <source>
        <dbReference type="ARBA" id="ARBA00023329"/>
    </source>
</evidence>
<comment type="function">
    <text evidence="7">Subunit of clathrin-associated adaptor protein complex 1 that plays a role in protein sorting in the trans-Golgi network (TGN) and endosomes. The AP complexes mediate the recruitment of clathrin to membranes and the recognition of sorting signals within the cytosolic tails of transmembrane cargo molecules.</text>
</comment>
<dbReference type="GO" id="GO:0030131">
    <property type="term" value="C:clathrin adaptor complex"/>
    <property type="evidence" value="ECO:0007669"/>
    <property type="project" value="InterPro"/>
</dbReference>
<keyword evidence="10" id="KW-1185">Reference proteome</keyword>
<dbReference type="FunFam" id="3.30.450.60:FF:000006">
    <property type="entry name" value="AP-1 complex subunit mu-1 isoform 1"/>
    <property type="match status" value="1"/>
</dbReference>
<comment type="similarity">
    <text evidence="2">Belongs to the adaptor complexes medium subunit family.</text>
</comment>
<dbReference type="SUPFAM" id="SSF64356">
    <property type="entry name" value="SNARE-like"/>
    <property type="match status" value="1"/>
</dbReference>
<evidence type="ECO:0000256" key="5">
    <source>
        <dbReference type="ARBA" id="ARBA00023136"/>
    </source>
</evidence>
<evidence type="ECO:0000259" key="8">
    <source>
        <dbReference type="Pfam" id="PF01217"/>
    </source>
</evidence>
<evidence type="ECO:0000256" key="4">
    <source>
        <dbReference type="ARBA" id="ARBA00022927"/>
    </source>
</evidence>
<dbReference type="AlphaFoldDB" id="A0AAY4EZM3"/>
<keyword evidence="4" id="KW-0653">Protein transport</keyword>
<reference evidence="9" key="2">
    <citation type="submission" date="2025-08" db="UniProtKB">
        <authorList>
            <consortium name="Ensembl"/>
        </authorList>
    </citation>
    <scope>IDENTIFICATION</scope>
</reference>
<dbReference type="InterPro" id="IPR001392">
    <property type="entry name" value="Clathrin_mu"/>
</dbReference>
<sequence length="124" mass="14642">MAFIRVLIFRNYMGDIDMGEIDHFMPILMKREEEAELSPVVTRGSTHFLWVKHSNIYLVAITKKNSNAALVYSFLFKIVEVFKEYFKELEEESVRDNFVTVYELLDEVMDFGFPQTTESKILQE</sequence>
<gene>
    <name evidence="9" type="primary">ap1m3</name>
</gene>
<reference evidence="9" key="3">
    <citation type="submission" date="2025-09" db="UniProtKB">
        <authorList>
            <consortium name="Ensembl"/>
        </authorList>
    </citation>
    <scope>IDENTIFICATION</scope>
</reference>
<protein>
    <recommendedName>
        <fullName evidence="8">AP complex mu/sigma subunit domain-containing protein</fullName>
    </recommendedName>
</protein>
<evidence type="ECO:0000256" key="7">
    <source>
        <dbReference type="ARBA" id="ARBA00057121"/>
    </source>
</evidence>
<dbReference type="Proteomes" id="UP000694580">
    <property type="component" value="Chromosome 13"/>
</dbReference>
<name>A0AAY4EZM3_9TELE</name>
<organism evidence="9 10">
    <name type="scientific">Denticeps clupeoides</name>
    <name type="common">denticle herring</name>
    <dbReference type="NCBI Taxonomy" id="299321"/>
    <lineage>
        <taxon>Eukaryota</taxon>
        <taxon>Metazoa</taxon>
        <taxon>Chordata</taxon>
        <taxon>Craniata</taxon>
        <taxon>Vertebrata</taxon>
        <taxon>Euteleostomi</taxon>
        <taxon>Actinopterygii</taxon>
        <taxon>Neopterygii</taxon>
        <taxon>Teleostei</taxon>
        <taxon>Clupei</taxon>
        <taxon>Clupeiformes</taxon>
        <taxon>Denticipitoidei</taxon>
        <taxon>Denticipitidae</taxon>
        <taxon>Denticeps</taxon>
    </lineage>
</organism>
<dbReference type="PRINTS" id="PR00314">
    <property type="entry name" value="CLATHRINADPT"/>
</dbReference>
<dbReference type="GO" id="GO:0016192">
    <property type="term" value="P:vesicle-mediated transport"/>
    <property type="evidence" value="ECO:0007669"/>
    <property type="project" value="InterPro"/>
</dbReference>
<dbReference type="InterPro" id="IPR011012">
    <property type="entry name" value="Longin-like_dom_sf"/>
</dbReference>
<evidence type="ECO:0000256" key="2">
    <source>
        <dbReference type="ARBA" id="ARBA00005324"/>
    </source>
</evidence>
<comment type="subcellular location">
    <subcellularLocation>
        <location evidence="1">Cytoplasmic vesicle</location>
        <location evidence="1">Clathrin-coated vesicle membrane</location>
        <topology evidence="1">Peripheral membrane protein</topology>
        <orientation evidence="1">Cytoplasmic side</orientation>
    </subcellularLocation>
</comment>
<reference evidence="9 10" key="1">
    <citation type="submission" date="2020-06" db="EMBL/GenBank/DDBJ databases">
        <authorList>
            <consortium name="Wellcome Sanger Institute Data Sharing"/>
        </authorList>
    </citation>
    <scope>NUCLEOTIDE SEQUENCE [LARGE SCALE GENOMIC DNA]</scope>
</reference>